<feature type="binding site" evidence="11">
    <location>
        <position position="158"/>
    </location>
    <ligand>
        <name>NAD(+)</name>
        <dbReference type="ChEBI" id="CHEBI:57540"/>
    </ligand>
</feature>
<organism evidence="13 14">
    <name type="scientific">Inhella crocodyli</name>
    <dbReference type="NCBI Taxonomy" id="2499851"/>
    <lineage>
        <taxon>Bacteria</taxon>
        <taxon>Pseudomonadati</taxon>
        <taxon>Pseudomonadota</taxon>
        <taxon>Betaproteobacteria</taxon>
        <taxon>Burkholderiales</taxon>
        <taxon>Sphaerotilaceae</taxon>
        <taxon>Inhella</taxon>
    </lineage>
</organism>
<dbReference type="NCBIfam" id="TIGR03026">
    <property type="entry name" value="NDP-sugDHase"/>
    <property type="match status" value="1"/>
</dbReference>
<dbReference type="SUPFAM" id="SSF51735">
    <property type="entry name" value="NAD(P)-binding Rossmann-fold domains"/>
    <property type="match status" value="1"/>
</dbReference>
<evidence type="ECO:0000256" key="4">
    <source>
        <dbReference type="ARBA" id="ARBA00015132"/>
    </source>
</evidence>
<feature type="binding site" evidence="11">
    <location>
        <position position="30"/>
    </location>
    <ligand>
        <name>NAD(+)</name>
        <dbReference type="ChEBI" id="CHEBI:57540"/>
    </ligand>
</feature>
<dbReference type="Pfam" id="PF03720">
    <property type="entry name" value="UDPG_MGDP_dh_C"/>
    <property type="match status" value="1"/>
</dbReference>
<evidence type="ECO:0000256" key="10">
    <source>
        <dbReference type="PIRSR" id="PIRSR500134-2"/>
    </source>
</evidence>
<dbReference type="AlphaFoldDB" id="A0A437LC54"/>
<feature type="domain" description="UDP-glucose/GDP-mannose dehydrogenase C-terminal" evidence="12">
    <location>
        <begin position="320"/>
        <end position="424"/>
    </location>
</feature>
<feature type="binding site" evidence="11">
    <location>
        <position position="334"/>
    </location>
    <ligand>
        <name>NAD(+)</name>
        <dbReference type="ChEBI" id="CHEBI:57540"/>
    </ligand>
</feature>
<feature type="binding site" evidence="11">
    <location>
        <position position="86"/>
    </location>
    <ligand>
        <name>NAD(+)</name>
        <dbReference type="ChEBI" id="CHEBI:57540"/>
    </ligand>
</feature>
<dbReference type="GO" id="GO:0000271">
    <property type="term" value="P:polysaccharide biosynthetic process"/>
    <property type="evidence" value="ECO:0007669"/>
    <property type="project" value="InterPro"/>
</dbReference>
<feature type="binding site" evidence="10">
    <location>
        <position position="263"/>
    </location>
    <ligand>
        <name>substrate</name>
    </ligand>
</feature>
<dbReference type="EMBL" id="SACM01000005">
    <property type="protein sequence ID" value="RVT83001.1"/>
    <property type="molecule type" value="Genomic_DNA"/>
</dbReference>
<evidence type="ECO:0000313" key="14">
    <source>
        <dbReference type="Proteomes" id="UP000288587"/>
    </source>
</evidence>
<dbReference type="PIRSF" id="PIRSF000124">
    <property type="entry name" value="UDPglc_GDPman_dh"/>
    <property type="match status" value="1"/>
</dbReference>
<dbReference type="SMART" id="SM00984">
    <property type="entry name" value="UDPG_MGDP_dh_C"/>
    <property type="match status" value="1"/>
</dbReference>
<evidence type="ECO:0000256" key="5">
    <source>
        <dbReference type="ARBA" id="ARBA00023002"/>
    </source>
</evidence>
<dbReference type="InterPro" id="IPR014026">
    <property type="entry name" value="UDP-Glc/GDP-Man_DH_dimer"/>
</dbReference>
<reference evidence="13 14" key="1">
    <citation type="submission" date="2019-01" db="EMBL/GenBank/DDBJ databases">
        <authorList>
            <person name="Chen W.-M."/>
        </authorList>
    </citation>
    <scope>NUCLEOTIDE SEQUENCE [LARGE SCALE GENOMIC DNA]</scope>
    <source>
        <strain evidence="13 14">CCP-18</strain>
    </source>
</reference>
<name>A0A437LC54_9BURK</name>
<dbReference type="GO" id="GO:0051287">
    <property type="term" value="F:NAD binding"/>
    <property type="evidence" value="ECO:0007669"/>
    <property type="project" value="InterPro"/>
</dbReference>
<dbReference type="PROSITE" id="PS51257">
    <property type="entry name" value="PROKAR_LIPOPROTEIN"/>
    <property type="match status" value="1"/>
</dbReference>
<evidence type="ECO:0000256" key="8">
    <source>
        <dbReference type="PIRNR" id="PIRNR000124"/>
    </source>
</evidence>
<dbReference type="SUPFAM" id="SSF48179">
    <property type="entry name" value="6-phosphogluconate dehydrogenase C-terminal domain-like"/>
    <property type="match status" value="1"/>
</dbReference>
<feature type="binding site" evidence="10">
    <location>
        <position position="327"/>
    </location>
    <ligand>
        <name>substrate</name>
    </ligand>
</feature>
<feature type="binding site" evidence="10">
    <location>
        <position position="210"/>
    </location>
    <ligand>
        <name>substrate</name>
    </ligand>
</feature>
<accession>A0A437LC54</accession>
<dbReference type="SUPFAM" id="SSF52413">
    <property type="entry name" value="UDP-glucose/GDP-mannose dehydrogenase C-terminal domain"/>
    <property type="match status" value="1"/>
</dbReference>
<evidence type="ECO:0000256" key="1">
    <source>
        <dbReference type="ARBA" id="ARBA00004701"/>
    </source>
</evidence>
<evidence type="ECO:0000313" key="13">
    <source>
        <dbReference type="EMBL" id="RVT83001.1"/>
    </source>
</evidence>
<dbReference type="Pfam" id="PF03721">
    <property type="entry name" value="UDPG_MGDP_dh_N"/>
    <property type="match status" value="1"/>
</dbReference>
<feature type="binding site" evidence="10">
    <location>
        <begin position="155"/>
        <end position="158"/>
    </location>
    <ligand>
        <name>substrate</name>
    </ligand>
</feature>
<dbReference type="Pfam" id="PF00984">
    <property type="entry name" value="UDPG_MGDP_dh"/>
    <property type="match status" value="1"/>
</dbReference>
<feature type="binding site" evidence="10">
    <location>
        <begin position="255"/>
        <end position="259"/>
    </location>
    <ligand>
        <name>substrate</name>
    </ligand>
</feature>
<gene>
    <name evidence="13" type="ORF">EOD73_15685</name>
</gene>
<dbReference type="InterPro" id="IPR036291">
    <property type="entry name" value="NAD(P)-bd_dom_sf"/>
</dbReference>
<comment type="pathway">
    <text evidence="1">Nucleotide-sugar biosynthesis; UDP-alpha-D-glucuronate biosynthesis; UDP-alpha-D-glucuronate from UDP-alpha-D-glucose: step 1/1.</text>
</comment>
<feature type="binding site" evidence="11">
    <location>
        <position position="269"/>
    </location>
    <ligand>
        <name>NAD(+)</name>
        <dbReference type="ChEBI" id="CHEBI:57540"/>
    </ligand>
</feature>
<comment type="catalytic activity">
    <reaction evidence="7 8">
        <text>UDP-alpha-D-glucose + 2 NAD(+) + H2O = UDP-alpha-D-glucuronate + 2 NADH + 3 H(+)</text>
        <dbReference type="Rhea" id="RHEA:23596"/>
        <dbReference type="ChEBI" id="CHEBI:15377"/>
        <dbReference type="ChEBI" id="CHEBI:15378"/>
        <dbReference type="ChEBI" id="CHEBI:57540"/>
        <dbReference type="ChEBI" id="CHEBI:57945"/>
        <dbReference type="ChEBI" id="CHEBI:58052"/>
        <dbReference type="ChEBI" id="CHEBI:58885"/>
        <dbReference type="EC" id="1.1.1.22"/>
    </reaction>
</comment>
<protein>
    <recommendedName>
        <fullName evidence="4 8">UDP-glucose 6-dehydrogenase</fullName>
        <ecNumber evidence="3 8">1.1.1.22</ecNumber>
    </recommendedName>
</protein>
<feature type="binding site" evidence="11">
    <location>
        <position position="121"/>
    </location>
    <ligand>
        <name>NAD(+)</name>
        <dbReference type="ChEBI" id="CHEBI:57540"/>
    </ligand>
</feature>
<comment type="caution">
    <text evidence="13">The sequence shown here is derived from an EMBL/GenBank/DDBJ whole genome shotgun (WGS) entry which is preliminary data.</text>
</comment>
<feature type="active site" description="Nucleophile" evidence="9">
    <location>
        <position position="266"/>
    </location>
</feature>
<dbReference type="InterPro" id="IPR036220">
    <property type="entry name" value="UDP-Glc/GDP-Man_DH_C_sf"/>
</dbReference>
<feature type="binding site" evidence="11">
    <location>
        <position position="35"/>
    </location>
    <ligand>
        <name>NAD(+)</name>
        <dbReference type="ChEBI" id="CHEBI:57540"/>
    </ligand>
</feature>
<dbReference type="PANTHER" id="PTHR43750">
    <property type="entry name" value="UDP-GLUCOSE 6-DEHYDROGENASE TUAD"/>
    <property type="match status" value="1"/>
</dbReference>
<dbReference type="InterPro" id="IPR028357">
    <property type="entry name" value="UDPglc_DH_bac"/>
</dbReference>
<keyword evidence="14" id="KW-1185">Reference proteome</keyword>
<comment type="similarity">
    <text evidence="2 8">Belongs to the UDP-glucose/GDP-mannose dehydrogenase family.</text>
</comment>
<dbReference type="EC" id="1.1.1.22" evidence="3 8"/>
<dbReference type="PIRSF" id="PIRSF500134">
    <property type="entry name" value="UDPglc_DH_bac"/>
    <property type="match status" value="1"/>
</dbReference>
<keyword evidence="6 8" id="KW-0520">NAD</keyword>
<dbReference type="GO" id="GO:0003979">
    <property type="term" value="F:UDP-glucose 6-dehydrogenase activity"/>
    <property type="evidence" value="ECO:0007669"/>
    <property type="project" value="UniProtKB-EC"/>
</dbReference>
<sequence>MKITVIGAGYVGLVTAACLAEMGNSVVGLDVDEARVAGLQRAEMPIHEPGLADLVARNLAAGRLRFDTDAAAAVAHGSIVFIAVGTPSAEDGSADLRHVLAAASSIGRYMNDYKVVVNKSTVPVGSAERVRGVIASELHQRAAVLPFSVVSNPEFLKEGAAVDDFMSPDRVIVGADDDRAMYMLRSLYAPFLRNRDRLLTMDARSAELTKYAANAMLALRISFMNEMALLADAVGADVEQVRQGVGSDPRIGTHFLYAGCGWGGSCFPKDVKALAHLGHTHGVGSQLLDATLAVNDRQRQLLAARVVQRFGPDLRGRRFAVWGLAFKPGTDDVREAPSRVLIEELLARGAEVAGYDPIAMASAAARWPDLSGLQYAPDPYAAARGADALLVVTEWREFRSPDFERLRAAMAQPIVYDGRNLYDPATVRALGFEHVGIGRGTAPSLLAAAPERLRA</sequence>
<dbReference type="InterPro" id="IPR001732">
    <property type="entry name" value="UDP-Glc/GDP-Man_DH_N"/>
</dbReference>
<dbReference type="Proteomes" id="UP000288587">
    <property type="component" value="Unassembled WGS sequence"/>
</dbReference>
<evidence type="ECO:0000256" key="3">
    <source>
        <dbReference type="ARBA" id="ARBA00012954"/>
    </source>
</evidence>
<dbReference type="Gene3D" id="3.40.50.720">
    <property type="entry name" value="NAD(P)-binding Rossmann-like Domain"/>
    <property type="match status" value="2"/>
</dbReference>
<evidence type="ECO:0000259" key="12">
    <source>
        <dbReference type="SMART" id="SM00984"/>
    </source>
</evidence>
<dbReference type="GO" id="GO:0006065">
    <property type="term" value="P:UDP-glucuronate biosynthetic process"/>
    <property type="evidence" value="ECO:0007669"/>
    <property type="project" value="UniProtKB-UniPathway"/>
</dbReference>
<evidence type="ECO:0000256" key="11">
    <source>
        <dbReference type="PIRSR" id="PIRSR500134-3"/>
    </source>
</evidence>
<dbReference type="OrthoDB" id="9803238at2"/>
<proteinExistence type="inferred from homology"/>
<dbReference type="PANTHER" id="PTHR43750:SF3">
    <property type="entry name" value="UDP-GLUCOSE 6-DEHYDROGENASE TUAD"/>
    <property type="match status" value="1"/>
</dbReference>
<dbReference type="InterPro" id="IPR008927">
    <property type="entry name" value="6-PGluconate_DH-like_C_sf"/>
</dbReference>
<evidence type="ECO:0000256" key="7">
    <source>
        <dbReference type="ARBA" id="ARBA00047473"/>
    </source>
</evidence>
<evidence type="ECO:0000256" key="9">
    <source>
        <dbReference type="PIRSR" id="PIRSR500134-1"/>
    </source>
</evidence>
<keyword evidence="5 8" id="KW-0560">Oxidoreductase</keyword>
<dbReference type="InterPro" id="IPR014027">
    <property type="entry name" value="UDP-Glc/GDP-Man_DH_C"/>
</dbReference>
<evidence type="ECO:0000256" key="2">
    <source>
        <dbReference type="ARBA" id="ARBA00006601"/>
    </source>
</evidence>
<dbReference type="InterPro" id="IPR017476">
    <property type="entry name" value="UDP-Glc/GDP-Man"/>
</dbReference>
<dbReference type="UniPathway" id="UPA00038">
    <property type="reaction ID" value="UER00491"/>
</dbReference>
<dbReference type="RefSeq" id="WP_127683982.1">
    <property type="nucleotide sequence ID" value="NZ_SACM01000005.1"/>
</dbReference>
<dbReference type="Gene3D" id="1.20.5.100">
    <property type="entry name" value="Cytochrome c1, transmembrane anchor, C-terminal"/>
    <property type="match status" value="1"/>
</dbReference>
<evidence type="ECO:0000256" key="6">
    <source>
        <dbReference type="ARBA" id="ARBA00023027"/>
    </source>
</evidence>